<feature type="domain" description="ABC transmembrane type-1" evidence="8">
    <location>
        <begin position="86"/>
        <end position="295"/>
    </location>
</feature>
<dbReference type="EMBL" id="OFSM01000032">
    <property type="protein sequence ID" value="SOY31832.1"/>
    <property type="molecule type" value="Genomic_DNA"/>
</dbReference>
<feature type="transmembrane region" description="Helical" evidence="7">
    <location>
        <begin position="121"/>
        <end position="140"/>
    </location>
</feature>
<keyword evidence="5 7" id="KW-1133">Transmembrane helix</keyword>
<name>A0A2K4ZN57_9FIRM</name>
<sequence>MAGKKKEEDIRSVEKRTWRDHITDIVICLIFGIFTLICIYPFYYIFINTISDNSLVATGRIRFIPRGIHFANYVKVLSLKELPGAAMVSLARTVLGTIFTIICAAFPAYCFSREEYWHKKIFYRFVIITMYFSAGVIPTFLTYRTIGIYDTFWVYILPCCVTPFNLILVKTYMESLPQSLEESAEIDGAGYMVRFLRIVMPLCKPILATIAVFSAVGQWNNWMDTVLYTKNRDLQTLQYVLYRYLKEANTLAEIARENPEMMAEMNPATMLSPLTIKYTVCIVTILPILVVYPFFQKYFVKGMMIGAVKG</sequence>
<dbReference type="CDD" id="cd06261">
    <property type="entry name" value="TM_PBP2"/>
    <property type="match status" value="1"/>
</dbReference>
<keyword evidence="3" id="KW-1003">Cell membrane</keyword>
<feature type="transmembrane region" description="Helical" evidence="7">
    <location>
        <begin position="275"/>
        <end position="295"/>
    </location>
</feature>
<keyword evidence="10" id="KW-1185">Reference proteome</keyword>
<dbReference type="AlphaFoldDB" id="A0A2K4ZN57"/>
<proteinExistence type="inferred from homology"/>
<dbReference type="PROSITE" id="PS50928">
    <property type="entry name" value="ABC_TM1"/>
    <property type="match status" value="1"/>
</dbReference>
<dbReference type="InterPro" id="IPR035906">
    <property type="entry name" value="MetI-like_sf"/>
</dbReference>
<feature type="transmembrane region" description="Helical" evidence="7">
    <location>
        <begin position="152"/>
        <end position="173"/>
    </location>
</feature>
<keyword evidence="2 7" id="KW-0813">Transport</keyword>
<comment type="subcellular location">
    <subcellularLocation>
        <location evidence="1 7">Cell membrane</location>
        <topology evidence="1 7">Multi-pass membrane protein</topology>
    </subcellularLocation>
</comment>
<evidence type="ECO:0000259" key="8">
    <source>
        <dbReference type="PROSITE" id="PS50928"/>
    </source>
</evidence>
<evidence type="ECO:0000256" key="2">
    <source>
        <dbReference type="ARBA" id="ARBA00022448"/>
    </source>
</evidence>
<evidence type="ECO:0000256" key="1">
    <source>
        <dbReference type="ARBA" id="ARBA00004651"/>
    </source>
</evidence>
<dbReference type="Proteomes" id="UP000236311">
    <property type="component" value="Unassembled WGS sequence"/>
</dbReference>
<evidence type="ECO:0000256" key="4">
    <source>
        <dbReference type="ARBA" id="ARBA00022692"/>
    </source>
</evidence>
<accession>A0A2K4ZN57</accession>
<reference evidence="9 10" key="1">
    <citation type="submission" date="2018-01" db="EMBL/GenBank/DDBJ databases">
        <authorList>
            <person name="Gaut B.S."/>
            <person name="Morton B.R."/>
            <person name="Clegg M.T."/>
            <person name="Duvall M.R."/>
        </authorList>
    </citation>
    <scope>NUCLEOTIDE SEQUENCE [LARGE SCALE GENOMIC DNA]</scope>
    <source>
        <strain evidence="9">GP69</strain>
    </source>
</reference>
<keyword evidence="4 7" id="KW-0812">Transmembrane</keyword>
<comment type="similarity">
    <text evidence="7">Belongs to the binding-protein-dependent transport system permease family.</text>
</comment>
<evidence type="ECO:0000313" key="10">
    <source>
        <dbReference type="Proteomes" id="UP000236311"/>
    </source>
</evidence>
<dbReference type="OrthoDB" id="157184at2"/>
<dbReference type="SUPFAM" id="SSF161098">
    <property type="entry name" value="MetI-like"/>
    <property type="match status" value="1"/>
</dbReference>
<feature type="transmembrane region" description="Helical" evidence="7">
    <location>
        <begin position="194"/>
        <end position="216"/>
    </location>
</feature>
<feature type="transmembrane region" description="Helical" evidence="7">
    <location>
        <begin position="85"/>
        <end position="109"/>
    </location>
</feature>
<protein>
    <submittedName>
        <fullName evidence="9">L-arabinose transport system permease protein AraQ</fullName>
    </submittedName>
</protein>
<dbReference type="RefSeq" id="WP_103241806.1">
    <property type="nucleotide sequence ID" value="NZ_JANJZD010000034.1"/>
</dbReference>
<organism evidence="9 10">
    <name type="scientific">Acetatifactor muris</name>
    <dbReference type="NCBI Taxonomy" id="879566"/>
    <lineage>
        <taxon>Bacteria</taxon>
        <taxon>Bacillati</taxon>
        <taxon>Bacillota</taxon>
        <taxon>Clostridia</taxon>
        <taxon>Lachnospirales</taxon>
        <taxon>Lachnospiraceae</taxon>
        <taxon>Acetatifactor</taxon>
    </lineage>
</organism>
<dbReference type="Pfam" id="PF00528">
    <property type="entry name" value="BPD_transp_1"/>
    <property type="match status" value="1"/>
</dbReference>
<feature type="transmembrane region" description="Helical" evidence="7">
    <location>
        <begin position="21"/>
        <end position="46"/>
    </location>
</feature>
<evidence type="ECO:0000256" key="7">
    <source>
        <dbReference type="RuleBase" id="RU363032"/>
    </source>
</evidence>
<dbReference type="InterPro" id="IPR000515">
    <property type="entry name" value="MetI-like"/>
</dbReference>
<dbReference type="GO" id="GO:0005886">
    <property type="term" value="C:plasma membrane"/>
    <property type="evidence" value="ECO:0007669"/>
    <property type="project" value="UniProtKB-SubCell"/>
</dbReference>
<evidence type="ECO:0000256" key="5">
    <source>
        <dbReference type="ARBA" id="ARBA00022989"/>
    </source>
</evidence>
<dbReference type="PANTHER" id="PTHR43744:SF9">
    <property type="entry name" value="POLYGALACTURONAN_RHAMNOGALACTURONAN TRANSPORT SYSTEM PERMEASE PROTEIN YTCP"/>
    <property type="match status" value="1"/>
</dbReference>
<keyword evidence="6 7" id="KW-0472">Membrane</keyword>
<evidence type="ECO:0000313" key="9">
    <source>
        <dbReference type="EMBL" id="SOY31832.1"/>
    </source>
</evidence>
<dbReference type="PANTHER" id="PTHR43744">
    <property type="entry name" value="ABC TRANSPORTER PERMEASE PROTEIN MG189-RELATED-RELATED"/>
    <property type="match status" value="1"/>
</dbReference>
<dbReference type="Gene3D" id="1.10.3720.10">
    <property type="entry name" value="MetI-like"/>
    <property type="match status" value="1"/>
</dbReference>
<evidence type="ECO:0000256" key="6">
    <source>
        <dbReference type="ARBA" id="ARBA00023136"/>
    </source>
</evidence>
<dbReference type="GO" id="GO:0055085">
    <property type="term" value="P:transmembrane transport"/>
    <property type="evidence" value="ECO:0007669"/>
    <property type="project" value="InterPro"/>
</dbReference>
<gene>
    <name evidence="9" type="primary">araQ_23</name>
    <name evidence="9" type="ORF">AMURIS_04581</name>
</gene>
<evidence type="ECO:0000256" key="3">
    <source>
        <dbReference type="ARBA" id="ARBA00022475"/>
    </source>
</evidence>